<feature type="compositionally biased region" description="Low complexity" evidence="1">
    <location>
        <begin position="359"/>
        <end position="380"/>
    </location>
</feature>
<feature type="compositionally biased region" description="Acidic residues" evidence="1">
    <location>
        <begin position="145"/>
        <end position="159"/>
    </location>
</feature>
<reference evidence="2 3" key="1">
    <citation type="journal article" date="2018" name="Nat. Ecol. Evol.">
        <title>Pezizomycetes genomes reveal the molecular basis of ectomycorrhizal truffle lifestyle.</title>
        <authorList>
            <person name="Murat C."/>
            <person name="Payen T."/>
            <person name="Noel B."/>
            <person name="Kuo A."/>
            <person name="Morin E."/>
            <person name="Chen J."/>
            <person name="Kohler A."/>
            <person name="Krizsan K."/>
            <person name="Balestrini R."/>
            <person name="Da Silva C."/>
            <person name="Montanini B."/>
            <person name="Hainaut M."/>
            <person name="Levati E."/>
            <person name="Barry K.W."/>
            <person name="Belfiori B."/>
            <person name="Cichocki N."/>
            <person name="Clum A."/>
            <person name="Dockter R.B."/>
            <person name="Fauchery L."/>
            <person name="Guy J."/>
            <person name="Iotti M."/>
            <person name="Le Tacon F."/>
            <person name="Lindquist E.A."/>
            <person name="Lipzen A."/>
            <person name="Malagnac F."/>
            <person name="Mello A."/>
            <person name="Molinier V."/>
            <person name="Miyauchi S."/>
            <person name="Poulain J."/>
            <person name="Riccioni C."/>
            <person name="Rubini A."/>
            <person name="Sitrit Y."/>
            <person name="Splivallo R."/>
            <person name="Traeger S."/>
            <person name="Wang M."/>
            <person name="Zifcakova L."/>
            <person name="Wipf D."/>
            <person name="Zambonelli A."/>
            <person name="Paolocci F."/>
            <person name="Nowrousian M."/>
            <person name="Ottonello S."/>
            <person name="Baldrian P."/>
            <person name="Spatafora J.W."/>
            <person name="Henrissat B."/>
            <person name="Nagy L.G."/>
            <person name="Aury J.M."/>
            <person name="Wincker P."/>
            <person name="Grigoriev I.V."/>
            <person name="Bonfante P."/>
            <person name="Martin F.M."/>
        </authorList>
    </citation>
    <scope>NUCLEOTIDE SEQUENCE [LARGE SCALE GENOMIC DNA]</scope>
    <source>
        <strain evidence="2 3">RN42</strain>
    </source>
</reference>
<feature type="region of interest" description="Disordered" evidence="1">
    <location>
        <begin position="811"/>
        <end position="889"/>
    </location>
</feature>
<feature type="compositionally biased region" description="Basic and acidic residues" evidence="1">
    <location>
        <begin position="325"/>
        <end position="348"/>
    </location>
</feature>
<name>A0A3N4HS37_ASCIM</name>
<feature type="compositionally biased region" description="Basic residues" evidence="1">
    <location>
        <begin position="739"/>
        <end position="750"/>
    </location>
</feature>
<feature type="compositionally biased region" description="Acidic residues" evidence="1">
    <location>
        <begin position="827"/>
        <end position="847"/>
    </location>
</feature>
<evidence type="ECO:0000313" key="3">
    <source>
        <dbReference type="Proteomes" id="UP000275078"/>
    </source>
</evidence>
<keyword evidence="3" id="KW-1185">Reference proteome</keyword>
<dbReference type="Proteomes" id="UP000275078">
    <property type="component" value="Unassembled WGS sequence"/>
</dbReference>
<evidence type="ECO:0000256" key="1">
    <source>
        <dbReference type="SAM" id="MobiDB-lite"/>
    </source>
</evidence>
<dbReference type="EMBL" id="ML119750">
    <property type="protein sequence ID" value="RPA76117.1"/>
    <property type="molecule type" value="Genomic_DNA"/>
</dbReference>
<sequence length="889" mass="99837">MAGSKTTENQTKRGRPRKSAAGGATGSNSTQTDNPPAARRKTTTTQNAEEEEPGVEETFRAHRDSERNPVLERQNLNLLGKQQVLAIELEEAKKREAEANKKALEQVECIKRMQEELERLKSSQSQNSESGPIRRVDLSKADPPIMDDDEDACLPESEDTSTREKRLALFNKGVSKANPPTSAARTPAAGESITVVTPGKSSVTPHKMSASQPKRRVMITPSTHGLGARAVLHTPEAPTPLGPRAILHSTDGATPHTDTPRQSQSKPQQQGKTLASPWRTPQNQVSGTPIPVERGQNTAASTKESRTPVPPTPLPQPPSTPSVDQLEREMRERVEKEMREHMEKEMARLRARFGLAGENSTPQQPNTATPQQPNTPSQQNGSGNGEEENDDSTPTPRPTTEANPSSPSTPRPLTQATRQVRPDDELAVPDELKGLVNQDKTELPYDIQTPPRDFLQVVLKNPKGKTKAKYRELEAPRTSPGPEDDDEDFKRKDYVPMTPQQDDVWRQYPVRKMVWLYSFSWAPLCDPAELPTVFMKTWNFYAFREKGSHVADYNQAITYKLKREQGSYRSAWMRSMMKCLPKLLHFRRWNASFWLEGDRFLTHPRFKSEPVTIKTKFTNPFLGSVLYATLWAGKHAARRYCDGNHEQFCEWFLRGQLICFAYTMMKQSLKKLENVNSGFRDDFDVCREIFLKLWNDWKRLEKKPAPASCAVINGRPVGSSAEAIRLMVVTQFKEAIARGKRQREKARRKRPSEEQESSASKRIRMSDTNEEDIQDDNFEIDGHLVVSESNRARLHIQQLVQETKILRHRNDLDGLDNNGWPSSEAPGLDDDESDSGVDIDFDSDGDVEGSNFGASQESELTSGAMGFNEEDDQIGDGTGLEAEVGDDYL</sequence>
<feature type="region of interest" description="Disordered" evidence="1">
    <location>
        <begin position="739"/>
        <end position="776"/>
    </location>
</feature>
<evidence type="ECO:0000313" key="2">
    <source>
        <dbReference type="EMBL" id="RPA76117.1"/>
    </source>
</evidence>
<feature type="region of interest" description="Disordered" evidence="1">
    <location>
        <begin position="233"/>
        <end position="493"/>
    </location>
</feature>
<feature type="compositionally biased region" description="Polar residues" evidence="1">
    <location>
        <begin position="199"/>
        <end position="212"/>
    </location>
</feature>
<feature type="region of interest" description="Disordered" evidence="1">
    <location>
        <begin position="117"/>
        <end position="216"/>
    </location>
</feature>
<organism evidence="2 3">
    <name type="scientific">Ascobolus immersus RN42</name>
    <dbReference type="NCBI Taxonomy" id="1160509"/>
    <lineage>
        <taxon>Eukaryota</taxon>
        <taxon>Fungi</taxon>
        <taxon>Dikarya</taxon>
        <taxon>Ascomycota</taxon>
        <taxon>Pezizomycotina</taxon>
        <taxon>Pezizomycetes</taxon>
        <taxon>Pezizales</taxon>
        <taxon>Ascobolaceae</taxon>
        <taxon>Ascobolus</taxon>
    </lineage>
</organism>
<gene>
    <name evidence="2" type="ORF">BJ508DRAFT_311334</name>
</gene>
<feature type="region of interest" description="Disordered" evidence="1">
    <location>
        <begin position="1"/>
        <end position="74"/>
    </location>
</feature>
<feature type="compositionally biased region" description="Pro residues" evidence="1">
    <location>
        <begin position="308"/>
        <end position="320"/>
    </location>
</feature>
<protein>
    <submittedName>
        <fullName evidence="2">Uncharacterized protein</fullName>
    </submittedName>
</protein>
<accession>A0A3N4HS37</accession>
<dbReference type="AlphaFoldDB" id="A0A3N4HS37"/>
<feature type="compositionally biased region" description="Basic and acidic residues" evidence="1">
    <location>
        <begin position="57"/>
        <end position="70"/>
    </location>
</feature>
<feature type="compositionally biased region" description="Polar residues" evidence="1">
    <location>
        <begin position="852"/>
        <end position="861"/>
    </location>
</feature>
<feature type="compositionally biased region" description="Polar residues" evidence="1">
    <location>
        <begin position="392"/>
        <end position="418"/>
    </location>
</feature>
<proteinExistence type="predicted"/>
<feature type="compositionally biased region" description="Polar residues" evidence="1">
    <location>
        <begin position="256"/>
        <end position="287"/>
    </location>
</feature>